<dbReference type="Proteomes" id="UP000030907">
    <property type="component" value="Chromosome"/>
</dbReference>
<organism evidence="2 3">
    <name type="scientific">Sphingopyxis fribergensis</name>
    <dbReference type="NCBI Taxonomy" id="1515612"/>
    <lineage>
        <taxon>Bacteria</taxon>
        <taxon>Pseudomonadati</taxon>
        <taxon>Pseudomonadota</taxon>
        <taxon>Alphaproteobacteria</taxon>
        <taxon>Sphingomonadales</taxon>
        <taxon>Sphingomonadaceae</taxon>
        <taxon>Sphingopyxis</taxon>
    </lineage>
</organism>
<feature type="compositionally biased region" description="Basic and acidic residues" evidence="1">
    <location>
        <begin position="18"/>
        <end position="37"/>
    </location>
</feature>
<feature type="region of interest" description="Disordered" evidence="1">
    <location>
        <begin position="1"/>
        <end position="37"/>
    </location>
</feature>
<evidence type="ECO:0000256" key="1">
    <source>
        <dbReference type="SAM" id="MobiDB-lite"/>
    </source>
</evidence>
<dbReference type="STRING" id="1515612.SKP52_12975"/>
<proteinExistence type="predicted"/>
<gene>
    <name evidence="2" type="ORF">SKP52_12975</name>
</gene>
<name>A0A0A7PJQ5_9SPHN</name>
<evidence type="ECO:0000313" key="2">
    <source>
        <dbReference type="EMBL" id="AJA09483.1"/>
    </source>
</evidence>
<reference evidence="2 3" key="1">
    <citation type="journal article" date="2015" name="Int. J. Syst. Evol. Microbiol.">
        <title>Description of Sphingopyxis fribergensis sp. nov. - a soil bacterium with the ability to degrade styrene and phenylacetic acid.</title>
        <authorList>
            <person name="Oelschlagel M."/>
            <person name="Ruckert C."/>
            <person name="Kalinowski J."/>
            <person name="Schmidt G."/>
            <person name="Schlomann M."/>
            <person name="Tischler D."/>
        </authorList>
    </citation>
    <scope>NUCLEOTIDE SEQUENCE [LARGE SCALE GENOMIC DNA]</scope>
    <source>
        <strain evidence="2 3">Kp5.2</strain>
    </source>
</reference>
<evidence type="ECO:0000313" key="3">
    <source>
        <dbReference type="Proteomes" id="UP000030907"/>
    </source>
</evidence>
<dbReference type="AlphaFoldDB" id="A0A0A7PJQ5"/>
<dbReference type="KEGG" id="sphk:SKP52_12975"/>
<accession>A0A0A7PJQ5</accession>
<sequence length="50" mass="5450">MHNSNGGGYSSPTTEIFTDDHSDRRTSVDQHGHGHLATEDLRLLVAAMVD</sequence>
<dbReference type="HOGENOM" id="CLU_3122764_0_0_5"/>
<protein>
    <submittedName>
        <fullName evidence="2">Uncharacterized protein</fullName>
    </submittedName>
</protein>
<keyword evidence="3" id="KW-1185">Reference proteome</keyword>
<dbReference type="EMBL" id="CP009122">
    <property type="protein sequence ID" value="AJA09483.1"/>
    <property type="molecule type" value="Genomic_DNA"/>
</dbReference>